<name>A0A7J8N2K1_9ROSI</name>
<feature type="non-terminal residue" evidence="1">
    <location>
        <position position="74"/>
    </location>
</feature>
<evidence type="ECO:0000313" key="2">
    <source>
        <dbReference type="Proteomes" id="UP000593572"/>
    </source>
</evidence>
<keyword evidence="2" id="KW-1185">Reference proteome</keyword>
<accession>A0A7J8N2K1</accession>
<dbReference type="Proteomes" id="UP000593572">
    <property type="component" value="Unassembled WGS sequence"/>
</dbReference>
<gene>
    <name evidence="1" type="ORF">Golob_004695</name>
</gene>
<proteinExistence type="predicted"/>
<dbReference type="AlphaFoldDB" id="A0A7J8N2K1"/>
<dbReference type="EMBL" id="JABEZX010000011">
    <property type="protein sequence ID" value="MBA0571104.1"/>
    <property type="molecule type" value="Genomic_DNA"/>
</dbReference>
<comment type="caution">
    <text evidence="1">The sequence shown here is derived from an EMBL/GenBank/DDBJ whole genome shotgun (WGS) entry which is preliminary data.</text>
</comment>
<organism evidence="1 2">
    <name type="scientific">Gossypium lobatum</name>
    <dbReference type="NCBI Taxonomy" id="34289"/>
    <lineage>
        <taxon>Eukaryota</taxon>
        <taxon>Viridiplantae</taxon>
        <taxon>Streptophyta</taxon>
        <taxon>Embryophyta</taxon>
        <taxon>Tracheophyta</taxon>
        <taxon>Spermatophyta</taxon>
        <taxon>Magnoliopsida</taxon>
        <taxon>eudicotyledons</taxon>
        <taxon>Gunneridae</taxon>
        <taxon>Pentapetalae</taxon>
        <taxon>rosids</taxon>
        <taxon>malvids</taxon>
        <taxon>Malvales</taxon>
        <taxon>Malvaceae</taxon>
        <taxon>Malvoideae</taxon>
        <taxon>Gossypium</taxon>
    </lineage>
</organism>
<protein>
    <submittedName>
        <fullName evidence="1">Uncharacterized protein</fullName>
    </submittedName>
</protein>
<reference evidence="1 2" key="1">
    <citation type="journal article" date="2019" name="Genome Biol. Evol.">
        <title>Insights into the evolution of the New World diploid cottons (Gossypium, subgenus Houzingenia) based on genome sequencing.</title>
        <authorList>
            <person name="Grover C.E."/>
            <person name="Arick M.A. 2nd"/>
            <person name="Thrash A."/>
            <person name="Conover J.L."/>
            <person name="Sanders W.S."/>
            <person name="Peterson D.G."/>
            <person name="Frelichowski J.E."/>
            <person name="Scheffler J.A."/>
            <person name="Scheffler B.E."/>
            <person name="Wendel J.F."/>
        </authorList>
    </citation>
    <scope>NUCLEOTIDE SEQUENCE [LARGE SCALE GENOMIC DNA]</scope>
    <source>
        <strain evidence="1">157</strain>
        <tissue evidence="1">Leaf</tissue>
    </source>
</reference>
<sequence length="74" mass="8872">MKEMAMELKRLRTREGDYIPTDQHKQVEVIVRKSVECWDFTSFLNRTLSQLQHNIYIKIRGSSTYVGIQFSTRY</sequence>
<evidence type="ECO:0000313" key="1">
    <source>
        <dbReference type="EMBL" id="MBA0571104.1"/>
    </source>
</evidence>